<keyword evidence="3" id="KW-0963">Cytoplasm</keyword>
<comment type="subcellular location">
    <subcellularLocation>
        <location evidence="1">Cell projection</location>
        <location evidence="1">Cilium</location>
    </subcellularLocation>
    <subcellularLocation>
        <location evidence="2">Cytoplasm</location>
    </subcellularLocation>
</comment>
<gene>
    <name evidence="7" type="ORF">SAMN05421823_11092</name>
</gene>
<evidence type="ECO:0000313" key="8">
    <source>
        <dbReference type="Proteomes" id="UP000198510"/>
    </source>
</evidence>
<dbReference type="CDD" id="cd04082">
    <property type="entry name" value="CBM35_pectate_lyase-like"/>
    <property type="match status" value="1"/>
</dbReference>
<dbReference type="STRING" id="1075417.SAMN05421823_11092"/>
<dbReference type="InterPro" id="IPR026444">
    <property type="entry name" value="Secre_tail"/>
</dbReference>
<evidence type="ECO:0000259" key="6">
    <source>
        <dbReference type="PROSITE" id="PS51175"/>
    </source>
</evidence>
<dbReference type="GO" id="GO:0005737">
    <property type="term" value="C:cytoplasm"/>
    <property type="evidence" value="ECO:0007669"/>
    <property type="project" value="UniProtKB-SubCell"/>
</dbReference>
<dbReference type="EMBL" id="FNFO01000010">
    <property type="protein sequence ID" value="SDM07751.1"/>
    <property type="molecule type" value="Genomic_DNA"/>
</dbReference>
<dbReference type="OrthoDB" id="953420at2"/>
<dbReference type="InterPro" id="IPR013783">
    <property type="entry name" value="Ig-like_fold"/>
</dbReference>
<dbReference type="SUPFAM" id="SSF49785">
    <property type="entry name" value="Galactose-binding domain-like"/>
    <property type="match status" value="1"/>
</dbReference>
<dbReference type="NCBIfam" id="NF012200">
    <property type="entry name" value="choice_anch_D"/>
    <property type="match status" value="1"/>
</dbReference>
<evidence type="ECO:0000256" key="2">
    <source>
        <dbReference type="ARBA" id="ARBA00004496"/>
    </source>
</evidence>
<dbReference type="Pfam" id="PF22544">
    <property type="entry name" value="HYDIN_VesB_CFA65-like_Ig"/>
    <property type="match status" value="1"/>
</dbReference>
<evidence type="ECO:0000256" key="1">
    <source>
        <dbReference type="ARBA" id="ARBA00004138"/>
    </source>
</evidence>
<keyword evidence="4" id="KW-0969">Cilium</keyword>
<dbReference type="InterPro" id="IPR008979">
    <property type="entry name" value="Galactose-bd-like_sf"/>
</dbReference>
<dbReference type="Pfam" id="PF16990">
    <property type="entry name" value="CBM_35"/>
    <property type="match status" value="1"/>
</dbReference>
<dbReference type="NCBIfam" id="TIGR04183">
    <property type="entry name" value="Por_Secre_tail"/>
    <property type="match status" value="1"/>
</dbReference>
<dbReference type="AlphaFoldDB" id="A0A1G9QAK4"/>
<protein>
    <submittedName>
        <fullName evidence="7">Por secretion system C-terminal sorting domain-containing protein</fullName>
    </submittedName>
</protein>
<dbReference type="Proteomes" id="UP000198510">
    <property type="component" value="Unassembled WGS sequence"/>
</dbReference>
<organism evidence="7 8">
    <name type="scientific">Catalinimonas alkaloidigena</name>
    <dbReference type="NCBI Taxonomy" id="1075417"/>
    <lineage>
        <taxon>Bacteria</taxon>
        <taxon>Pseudomonadati</taxon>
        <taxon>Bacteroidota</taxon>
        <taxon>Cytophagia</taxon>
        <taxon>Cytophagales</taxon>
        <taxon>Catalimonadaceae</taxon>
        <taxon>Catalinimonas</taxon>
    </lineage>
</organism>
<dbReference type="Pfam" id="PF18962">
    <property type="entry name" value="Por_Secre_tail"/>
    <property type="match status" value="1"/>
</dbReference>
<feature type="domain" description="CBM6" evidence="6">
    <location>
        <begin position="551"/>
        <end position="674"/>
    </location>
</feature>
<dbReference type="GO" id="GO:0030246">
    <property type="term" value="F:carbohydrate binding"/>
    <property type="evidence" value="ECO:0007669"/>
    <property type="project" value="InterPro"/>
</dbReference>
<evidence type="ECO:0000256" key="3">
    <source>
        <dbReference type="ARBA" id="ARBA00022490"/>
    </source>
</evidence>
<sequence>MGNNSGADTIALVFNHIETNPNYILTLMKQNVCFALAFCAGIIPSVRGQATTADPSVVRSALAAQAVYIEAEPAVRATPDAFPVEGNALAAPALQWPTADFIFSGVRSTTSSSQQVVLKNTGDGPLQLSKIALESGSDFRVTQVPSLPYTLAAGEQLVLQVAFTPKKVGSLSDRLQVSSNDPAQPLANVYLYGLGTAGEQGGKEPSLHNIVTTLGYKIDVGGTALILETGPSAIGDEVLEPLFEKAADGPVTIKPVARYSPDDLLDYGYYLPGTTPTPKKVNTIALDQEQTLMPAVLTDAFTFEPGKAAFGFYVGATSYAGYNTYTEDKLNTTSPLSHSVRIYPLKNREGVAVPHSYLVAMEPAANGDYQDYVFVVANVKPYRENTEPTPPPPAPDGGLMTKLASTSSLKYEEAVLNVGVQHYTDRDRHAVTSLPEALKGAEFVKTANDDKNSSDAALISFTLTAKATVYVAYDPRGWRLPAWLNNWEKVTERLGTTDPSINAFDLYKQTFPAGTVTLGGNLASPAQGARTNYLVAAIPAEDVVEPEPQPSLYEAENAQVVGGTVSSKHAGYSGEGFVDYLHASNDYIAWEVERAAAGTYQLAFRYAHGGSDTRAMRLVVNGTVVTGSLAFEPTGDWGLWTKISLNAPLNKGKNTIQLVAAGRSGPNVDYLEVTVPGEARVLPQTAVAASVPATMDVYPNPAAQAVTLTFATEQAEAVDVQLINARGQQVMQQQYQATQGLNQLQLPVATLKNGMYVLLLRSQAGVQTKRIIISR</sequence>
<dbReference type="Gene3D" id="2.60.40.10">
    <property type="entry name" value="Immunoglobulins"/>
    <property type="match status" value="1"/>
</dbReference>
<evidence type="ECO:0000256" key="4">
    <source>
        <dbReference type="ARBA" id="ARBA00023069"/>
    </source>
</evidence>
<reference evidence="7 8" key="1">
    <citation type="submission" date="2016-10" db="EMBL/GenBank/DDBJ databases">
        <authorList>
            <person name="de Groot N.N."/>
        </authorList>
    </citation>
    <scope>NUCLEOTIDE SEQUENCE [LARGE SCALE GENOMIC DNA]</scope>
    <source>
        <strain evidence="7 8">DSM 25186</strain>
    </source>
</reference>
<dbReference type="InterPro" id="IPR053879">
    <property type="entry name" value="HYDIN_VesB_CFA65-like_Ig"/>
</dbReference>
<keyword evidence="5" id="KW-0966">Cell projection</keyword>
<dbReference type="Gene3D" id="2.60.120.260">
    <property type="entry name" value="Galactose-binding domain-like"/>
    <property type="match status" value="1"/>
</dbReference>
<proteinExistence type="predicted"/>
<evidence type="ECO:0000256" key="5">
    <source>
        <dbReference type="ARBA" id="ARBA00023273"/>
    </source>
</evidence>
<name>A0A1G9QAK4_9BACT</name>
<accession>A0A1G9QAK4</accession>
<keyword evidence="8" id="KW-1185">Reference proteome</keyword>
<dbReference type="InterPro" id="IPR005084">
    <property type="entry name" value="CBM6"/>
</dbReference>
<dbReference type="PROSITE" id="PS51175">
    <property type="entry name" value="CBM6"/>
    <property type="match status" value="1"/>
</dbReference>
<evidence type="ECO:0000313" key="7">
    <source>
        <dbReference type="EMBL" id="SDM07751.1"/>
    </source>
</evidence>